<dbReference type="InParanoid" id="A0A5E4FNV9"/>
<proteinExistence type="predicted"/>
<reference evidence="2" key="1">
    <citation type="journal article" date="2020" name="Plant J.">
        <title>Transposons played a major role in the diversification between the closely related almond and peach genomes: results from the almond genome sequence.</title>
        <authorList>
            <person name="Alioto T."/>
            <person name="Alexiou K.G."/>
            <person name="Bardil A."/>
            <person name="Barteri F."/>
            <person name="Castanera R."/>
            <person name="Cruz F."/>
            <person name="Dhingra A."/>
            <person name="Duval H."/>
            <person name="Fernandez I Marti A."/>
            <person name="Frias L."/>
            <person name="Galan B."/>
            <person name="Garcia J.L."/>
            <person name="Howad W."/>
            <person name="Gomez-Garrido J."/>
            <person name="Gut M."/>
            <person name="Julca I."/>
            <person name="Morata J."/>
            <person name="Puigdomenech P."/>
            <person name="Ribeca P."/>
            <person name="Rubio Cabetas M.J."/>
            <person name="Vlasova A."/>
            <person name="Wirthensohn M."/>
            <person name="Garcia-Mas J."/>
            <person name="Gabaldon T."/>
            <person name="Casacuberta J.M."/>
            <person name="Arus P."/>
        </authorList>
    </citation>
    <scope>NUCLEOTIDE SEQUENCE [LARGE SCALE GENOMIC DNA]</scope>
    <source>
        <strain evidence="2">cv. Texas</strain>
    </source>
</reference>
<gene>
    <name evidence="1" type="ORF">ALMOND_2B024346</name>
</gene>
<evidence type="ECO:0000313" key="2">
    <source>
        <dbReference type="Proteomes" id="UP000327085"/>
    </source>
</evidence>
<dbReference type="Proteomes" id="UP000327085">
    <property type="component" value="Chromosome 2"/>
</dbReference>
<dbReference type="Gramene" id="VVA29145">
    <property type="protein sequence ID" value="VVA29145"/>
    <property type="gene ID" value="Prudul26B024346"/>
</dbReference>
<name>A0A5E4FNV9_PRUDU</name>
<organism evidence="1 2">
    <name type="scientific">Prunus dulcis</name>
    <name type="common">Almond</name>
    <name type="synonym">Amygdalus dulcis</name>
    <dbReference type="NCBI Taxonomy" id="3755"/>
    <lineage>
        <taxon>Eukaryota</taxon>
        <taxon>Viridiplantae</taxon>
        <taxon>Streptophyta</taxon>
        <taxon>Embryophyta</taxon>
        <taxon>Tracheophyta</taxon>
        <taxon>Spermatophyta</taxon>
        <taxon>Magnoliopsida</taxon>
        <taxon>eudicotyledons</taxon>
        <taxon>Gunneridae</taxon>
        <taxon>Pentapetalae</taxon>
        <taxon>rosids</taxon>
        <taxon>fabids</taxon>
        <taxon>Rosales</taxon>
        <taxon>Rosaceae</taxon>
        <taxon>Amygdaloideae</taxon>
        <taxon>Amygdaleae</taxon>
        <taxon>Prunus</taxon>
    </lineage>
</organism>
<dbReference type="EMBL" id="CABIKO010000158">
    <property type="protein sequence ID" value="VVA29145.1"/>
    <property type="molecule type" value="Genomic_DNA"/>
</dbReference>
<dbReference type="AlphaFoldDB" id="A0A5E4FNV9"/>
<accession>A0A5E4FNV9</accession>
<protein>
    <submittedName>
        <fullName evidence="1">PREDICTED: 23 kDa jasmonate-induced</fullName>
    </submittedName>
</protein>
<sequence>MGSGVPFCMSKALESLKDLSATLCTTARPRMARTADGCYRVSGKNSVHTENRPAEHYVSNVGWIPIIYDGLNQYRIYKRETWGGCMSTISTGIGTSPIVEAILTLEDA</sequence>
<evidence type="ECO:0000313" key="1">
    <source>
        <dbReference type="EMBL" id="VVA29145.1"/>
    </source>
</evidence>